<feature type="domain" description="Cobalamin biosynthesis protein CobT VWA" evidence="2">
    <location>
        <begin position="205"/>
        <end position="414"/>
    </location>
</feature>
<dbReference type="SUPFAM" id="SSF53300">
    <property type="entry name" value="vWA-like"/>
    <property type="match status" value="1"/>
</dbReference>
<feature type="region of interest" description="Disordered" evidence="1">
    <location>
        <begin position="101"/>
        <end position="121"/>
    </location>
</feature>
<dbReference type="Pfam" id="PF11775">
    <property type="entry name" value="CobT_C"/>
    <property type="match status" value="1"/>
</dbReference>
<sequence length="431" mass="48356">ILNDGRFAKAVKMKKDGTQVCYEIAEDIIAAWGSPPISECGDGKGQNGVGGNGSGKRVKWDDLSEETKEAIREMIKKFNEDQGKNDGEFALDPDALGHELADLSRGEKEGKDGEEGNTMNSQMKDIDHSEAYVPYDPHDRTVFAKKYPETYRGFKESISNKINQAKNALTKLLISLSRDEKANCLKSGRLDRRRLAQVVVGSDRVFFKKTEGINIKSAVQLVIDLSGSMSGSRAKLAAQVATLFGETLNTLNVPFEIIGFNTNSMSRDESELAERSGYDRTGDIINRWIFKEFRENFNNVKDRLGSCGHSMDESTTKTNCGAIGGCNIDHEVILWGANRLWMENVDRKIQIVISDGLPSGYMHSYGGFLPRMLSETNKKIESHGIEQFCFGIQCEEVRHYYSKYKIINSLDELNHEALKFLENSLKFKNKR</sequence>
<comment type="caution">
    <text evidence="3">The sequence shown here is derived from an EMBL/GenBank/DDBJ whole genome shotgun (WGS) entry which is preliminary data.</text>
</comment>
<name>A0A0G0NY97_9BACT</name>
<gene>
    <name evidence="3" type="ORF">UT06_C0051G0007</name>
</gene>
<feature type="non-terminal residue" evidence="3">
    <location>
        <position position="1"/>
    </location>
</feature>
<evidence type="ECO:0000313" key="3">
    <source>
        <dbReference type="EMBL" id="KKQ82091.1"/>
    </source>
</evidence>
<dbReference type="Gene3D" id="3.40.50.410">
    <property type="entry name" value="von Willebrand factor, type A domain"/>
    <property type="match status" value="1"/>
</dbReference>
<protein>
    <recommendedName>
        <fullName evidence="2">Cobalamin biosynthesis protein CobT VWA domain-containing protein</fullName>
    </recommendedName>
</protein>
<proteinExistence type="predicted"/>
<reference evidence="3 4" key="1">
    <citation type="journal article" date="2015" name="Nature">
        <title>rRNA introns, odd ribosomes, and small enigmatic genomes across a large radiation of phyla.</title>
        <authorList>
            <person name="Brown C.T."/>
            <person name="Hug L.A."/>
            <person name="Thomas B.C."/>
            <person name="Sharon I."/>
            <person name="Castelle C.J."/>
            <person name="Singh A."/>
            <person name="Wilkins M.J."/>
            <person name="Williams K.H."/>
            <person name="Banfield J.F."/>
        </authorList>
    </citation>
    <scope>NUCLEOTIDE SEQUENCE [LARGE SCALE GENOMIC DNA]</scope>
</reference>
<evidence type="ECO:0000313" key="4">
    <source>
        <dbReference type="Proteomes" id="UP000034710"/>
    </source>
</evidence>
<dbReference type="AlphaFoldDB" id="A0A0G0NY97"/>
<dbReference type="Proteomes" id="UP000034710">
    <property type="component" value="Unassembled WGS sequence"/>
</dbReference>
<dbReference type="EMBL" id="LBVJ01000051">
    <property type="protein sequence ID" value="KKQ82091.1"/>
    <property type="molecule type" value="Genomic_DNA"/>
</dbReference>
<dbReference type="InterPro" id="IPR051928">
    <property type="entry name" value="NorD/CobT"/>
</dbReference>
<dbReference type="PANTHER" id="PTHR41248">
    <property type="entry name" value="NORD PROTEIN"/>
    <property type="match status" value="1"/>
</dbReference>
<evidence type="ECO:0000259" key="2">
    <source>
        <dbReference type="Pfam" id="PF11775"/>
    </source>
</evidence>
<evidence type="ECO:0000256" key="1">
    <source>
        <dbReference type="SAM" id="MobiDB-lite"/>
    </source>
</evidence>
<dbReference type="InterPro" id="IPR025861">
    <property type="entry name" value="CobT_VWA_dom"/>
</dbReference>
<dbReference type="InterPro" id="IPR036465">
    <property type="entry name" value="vWFA_dom_sf"/>
</dbReference>
<dbReference type="PANTHER" id="PTHR41248:SF1">
    <property type="entry name" value="NORD PROTEIN"/>
    <property type="match status" value="1"/>
</dbReference>
<organism evidence="3 4">
    <name type="scientific">Candidatus Woesebacteria bacterium GW2011_GWA1_38_8</name>
    <dbReference type="NCBI Taxonomy" id="1618547"/>
    <lineage>
        <taxon>Bacteria</taxon>
        <taxon>Candidatus Woeseibacteriota</taxon>
    </lineage>
</organism>
<accession>A0A0G0NY97</accession>
<feature type="compositionally biased region" description="Basic and acidic residues" evidence="1">
    <location>
        <begin position="101"/>
        <end position="114"/>
    </location>
</feature>